<protein>
    <submittedName>
        <fullName evidence="1">DUF924 domain-containing protein</fullName>
    </submittedName>
</protein>
<comment type="caution">
    <text evidence="1">The sequence shown here is derived from an EMBL/GenBank/DDBJ whole genome shotgun (WGS) entry which is preliminary data.</text>
</comment>
<accession>A0ABT7BXV2</accession>
<reference evidence="1 2" key="1">
    <citation type="submission" date="2023-01" db="EMBL/GenBank/DDBJ databases">
        <title>Novel diversity within Roseofilum (Cyanobacteria; Desertifilaceae) from marine benthic mats with descriptions of four novel species.</title>
        <authorList>
            <person name="Wang Y."/>
            <person name="Berthold D.E."/>
            <person name="Hu J."/>
            <person name="Lefler F.W."/>
            <person name="Laughinghouse H.D. IV."/>
        </authorList>
    </citation>
    <scope>NUCLEOTIDE SEQUENCE [LARGE SCALE GENOMIC DNA]</scope>
    <source>
        <strain evidence="1 2">BLCC-M143</strain>
    </source>
</reference>
<dbReference type="Pfam" id="PF06041">
    <property type="entry name" value="DUF924"/>
    <property type="match status" value="1"/>
</dbReference>
<dbReference type="RefSeq" id="WP_283758667.1">
    <property type="nucleotide sequence ID" value="NZ_JAQOSQ010000011.1"/>
</dbReference>
<dbReference type="Proteomes" id="UP001232992">
    <property type="component" value="Unassembled WGS sequence"/>
</dbReference>
<gene>
    <name evidence="1" type="ORF">PMH09_12545</name>
</gene>
<dbReference type="InterPro" id="IPR010323">
    <property type="entry name" value="DUF924"/>
</dbReference>
<proteinExistence type="predicted"/>
<sequence>MKNQYLEIIEFWFAEIDPKQWWIKDEQFDRCVAERFAEVHGAATRGELFAWRSEPLGRLAEIILLDQFSRNIYRDRPLAFAYDGIALVLAQEAVAVGCDRHLSTPQKQVLYLPFMHSESLLIHDIAVDLYRQLGLEQALEFEYAHKKIIEQFGRYPHRNQILGRVSTAEEIEFLTQPRSSF</sequence>
<evidence type="ECO:0000313" key="2">
    <source>
        <dbReference type="Proteomes" id="UP001232992"/>
    </source>
</evidence>
<name>A0ABT7BXV2_9CYAN</name>
<keyword evidence="2" id="KW-1185">Reference proteome</keyword>
<dbReference type="InterPro" id="IPR011990">
    <property type="entry name" value="TPR-like_helical_dom_sf"/>
</dbReference>
<dbReference type="Gene3D" id="1.25.40.10">
    <property type="entry name" value="Tetratricopeptide repeat domain"/>
    <property type="match status" value="1"/>
</dbReference>
<evidence type="ECO:0000313" key="1">
    <source>
        <dbReference type="EMBL" id="MDJ1184016.1"/>
    </source>
</evidence>
<organism evidence="1 2">
    <name type="scientific">Roseofilum casamattae BLCC-M143</name>
    <dbReference type="NCBI Taxonomy" id="3022442"/>
    <lineage>
        <taxon>Bacteria</taxon>
        <taxon>Bacillati</taxon>
        <taxon>Cyanobacteriota</taxon>
        <taxon>Cyanophyceae</taxon>
        <taxon>Desertifilales</taxon>
        <taxon>Desertifilaceae</taxon>
        <taxon>Roseofilum</taxon>
        <taxon>Roseofilum casamattae</taxon>
    </lineage>
</organism>
<dbReference type="EMBL" id="JAQOSQ010000011">
    <property type="protein sequence ID" value="MDJ1184016.1"/>
    <property type="molecule type" value="Genomic_DNA"/>
</dbReference>
<dbReference type="SUPFAM" id="SSF48452">
    <property type="entry name" value="TPR-like"/>
    <property type="match status" value="1"/>
</dbReference>
<dbReference type="Gene3D" id="1.20.58.320">
    <property type="entry name" value="TPR-like"/>
    <property type="match status" value="1"/>
</dbReference>